<evidence type="ECO:0000313" key="3">
    <source>
        <dbReference type="Proteomes" id="UP000186112"/>
    </source>
</evidence>
<keyword evidence="3" id="KW-1185">Reference proteome</keyword>
<dbReference type="Proteomes" id="UP000186112">
    <property type="component" value="Unassembled WGS sequence"/>
</dbReference>
<organism evidence="2 3">
    <name type="scientific">Tissierella creatinophila DSM 6911</name>
    <dbReference type="NCBI Taxonomy" id="1123403"/>
    <lineage>
        <taxon>Bacteria</taxon>
        <taxon>Bacillati</taxon>
        <taxon>Bacillota</taxon>
        <taxon>Tissierellia</taxon>
        <taxon>Tissierellales</taxon>
        <taxon>Tissierellaceae</taxon>
        <taxon>Tissierella</taxon>
    </lineage>
</organism>
<gene>
    <name evidence="2" type="ORF">TICRE_21540</name>
</gene>
<dbReference type="RefSeq" id="WP_075727917.1">
    <property type="nucleotide sequence ID" value="NZ_LTDM01000058.1"/>
</dbReference>
<protein>
    <submittedName>
        <fullName evidence="2">Uncharacterized protein</fullName>
    </submittedName>
</protein>
<comment type="caution">
    <text evidence="2">The sequence shown here is derived from an EMBL/GenBank/DDBJ whole genome shotgun (WGS) entry which is preliminary data.</text>
</comment>
<sequence>MKNRILSLLLIIILIFTNSISLANDYNSKQNLNVNETTIIGESIITVLEDNSNKYVVEEIEGGPLSRKRTN</sequence>
<feature type="signal peptide" evidence="1">
    <location>
        <begin position="1"/>
        <end position="23"/>
    </location>
</feature>
<accession>A0A1U7M3I8</accession>
<name>A0A1U7M3I8_TISCR</name>
<evidence type="ECO:0000256" key="1">
    <source>
        <dbReference type="SAM" id="SignalP"/>
    </source>
</evidence>
<dbReference type="AlphaFoldDB" id="A0A1U7M3I8"/>
<evidence type="ECO:0000313" key="2">
    <source>
        <dbReference type="EMBL" id="OLS01884.1"/>
    </source>
</evidence>
<keyword evidence="1" id="KW-0732">Signal</keyword>
<feature type="chain" id="PRO_5010526920" evidence="1">
    <location>
        <begin position="24"/>
        <end position="71"/>
    </location>
</feature>
<dbReference type="EMBL" id="LTDM01000058">
    <property type="protein sequence ID" value="OLS01884.1"/>
    <property type="molecule type" value="Genomic_DNA"/>
</dbReference>
<reference evidence="2 3" key="1">
    <citation type="submission" date="2016-02" db="EMBL/GenBank/DDBJ databases">
        <title>Genome sequence of Tissierella creatinophila DSM 6911.</title>
        <authorList>
            <person name="Poehlein A."/>
            <person name="Daniel R."/>
        </authorList>
    </citation>
    <scope>NUCLEOTIDE SEQUENCE [LARGE SCALE GENOMIC DNA]</scope>
    <source>
        <strain evidence="2 3">DSM 6911</strain>
    </source>
</reference>
<proteinExistence type="predicted"/>